<sequence>MIGLRLRVYLLKMRIATILVTRGKSCHVKTLHTILKFNLKCMQRGNTENEVVFVDDEPFEKAEMIYKYLKSHDRIFFVDFGISVDDNSLDRVFDKHDGLGCFVFPGVTEGIDWDMFKQKVKSGSKEPVEQMGLHFDTKVSNKITEDVYNVTETSAKAWVMMNKNVIKNLKDKKNGAFKIHPRMKVMFTKFKDAGIKIHAYTASKLIMTYSHECVSNILSAAGVKAN</sequence>
<proteinExistence type="predicted"/>
<organism evidence="1">
    <name type="scientific">Bathycoccus sp. RCC716 virus 1</name>
    <dbReference type="NCBI Taxonomy" id="2530038"/>
    <lineage>
        <taxon>Viruses</taxon>
        <taxon>Varidnaviria</taxon>
        <taxon>Bamfordvirae</taxon>
        <taxon>Nucleocytoviricota</taxon>
        <taxon>Megaviricetes</taxon>
        <taxon>Algavirales</taxon>
        <taxon>Phycodnaviridae</taxon>
        <taxon>Prasinovirus</taxon>
    </lineage>
</organism>
<dbReference type="EMBL" id="MK522034">
    <property type="protein sequence ID" value="QOR60199.1"/>
    <property type="molecule type" value="Genomic_DNA"/>
</dbReference>
<protein>
    <submittedName>
        <fullName evidence="1">Uncharacterized protein</fullName>
    </submittedName>
</protein>
<accession>A0A7S6SVV8</accession>
<reference evidence="1" key="1">
    <citation type="submission" date="2019-02" db="EMBL/GenBank/DDBJ databases">
        <authorList>
            <person name="Bachy C."/>
            <person name="Yung C.-M."/>
            <person name="Roux S."/>
            <person name="Sullivan M.B."/>
            <person name="Worden A.Z."/>
        </authorList>
    </citation>
    <scope>NUCLEOTIDE SEQUENCE</scope>
    <source>
        <strain evidence="1">BII-V1</strain>
    </source>
</reference>
<name>A0A7S6SVV8_9PHYC</name>
<evidence type="ECO:0000313" key="1">
    <source>
        <dbReference type="EMBL" id="QOR60199.1"/>
    </source>
</evidence>